<dbReference type="InterPro" id="IPR020449">
    <property type="entry name" value="Tscrpt_reg_AraC-type_HTH"/>
</dbReference>
<name>A0A1R1DYQ9_9BACL</name>
<dbReference type="InterPro" id="IPR041522">
    <property type="entry name" value="CdaR_GGDEF"/>
</dbReference>
<dbReference type="PROSITE" id="PS01124">
    <property type="entry name" value="HTH_ARAC_FAMILY_2"/>
    <property type="match status" value="1"/>
</dbReference>
<feature type="transmembrane region" description="Helical" evidence="4">
    <location>
        <begin position="12"/>
        <end position="35"/>
    </location>
</feature>
<reference evidence="6 7" key="1">
    <citation type="submission" date="2016-11" db="EMBL/GenBank/DDBJ databases">
        <title>Paenibacillus species isolates.</title>
        <authorList>
            <person name="Beno S.M."/>
        </authorList>
    </citation>
    <scope>NUCLEOTIDE SEQUENCE [LARGE SCALE GENOMIC DNA]</scope>
    <source>
        <strain evidence="6 7">FSL R5-0378</strain>
    </source>
</reference>
<keyword evidence="2" id="KW-0238">DNA-binding</keyword>
<proteinExistence type="predicted"/>
<keyword evidence="3" id="KW-0804">Transcription</keyword>
<evidence type="ECO:0000256" key="2">
    <source>
        <dbReference type="ARBA" id="ARBA00023125"/>
    </source>
</evidence>
<dbReference type="Gene3D" id="1.10.10.60">
    <property type="entry name" value="Homeodomain-like"/>
    <property type="match status" value="2"/>
</dbReference>
<dbReference type="SUPFAM" id="SSF46689">
    <property type="entry name" value="Homeodomain-like"/>
    <property type="match status" value="1"/>
</dbReference>
<dbReference type="PROSITE" id="PS00041">
    <property type="entry name" value="HTH_ARAC_FAMILY_1"/>
    <property type="match status" value="1"/>
</dbReference>
<dbReference type="GO" id="GO:0043565">
    <property type="term" value="F:sequence-specific DNA binding"/>
    <property type="evidence" value="ECO:0007669"/>
    <property type="project" value="InterPro"/>
</dbReference>
<keyword evidence="4" id="KW-1133">Transmembrane helix</keyword>
<dbReference type="InterPro" id="IPR018062">
    <property type="entry name" value="HTH_AraC-typ_CS"/>
</dbReference>
<dbReference type="PRINTS" id="PR00032">
    <property type="entry name" value="HTHARAC"/>
</dbReference>
<evidence type="ECO:0000256" key="3">
    <source>
        <dbReference type="ARBA" id="ARBA00023163"/>
    </source>
</evidence>
<sequence length="742" mass="83138">MKKLPFYRDTFFSRLIVSYTALAVVLLGLAGGYLYTQANRMMVDEIARDSRSRLETAKDYVERTLLRKYEDQLQNKAVSTVFIRDSSDLNVLLDNGWEGNLSRIAAFRQDLDMFKQVLEGVSNVTVYFRQGDYIVDSANFYAKTEHSGDAAFMKGLQRSDLNRWIVRELPKGTQALTYVVNLPYGTLGNSPKGFLYIDVDMEYLERAVASILNSGSERLYIFNSSGQLIMQTAGATKEEMVLLQRSIGQGTTGTEMSGNKTGTLVLSHLEGGRPGSGLTYAMIRPMDSFVLASKQLKAKIFTGCGFVLMLGLGISYLISKRFYLPMKRLVQHVRNLPGLNHMNTNEYQMIDSTLSFMGQKILNLESQAQQNEMKHLLLGASLGVERLDALPRHCRYQVAHIQLVDGRSEQLKIIDELGGHHMPYELVILNPQESAIVFFMNEGGAVDEAAALEPLARLQRETGDGLRFGAGIGPPVQTIEEIPLSYRLAHQAYRYRFIYGPEALVSHAQIATLDPKPPSFPLEIFKNALKAGDVTRANRFIDEVYAVLEQRNLQLEAVELALLQMVSALYESVIDLELQQLVPPFDLFDELKKDTLADTIGSIRDLSERIGIHVRESGNHAHEEVILKLKAYIDEHLDEDLSLNVLSEVASLAPAYISTLFGKVMNESFTEYVTRTRLKKAADMLLTQDNMSVSEIASLVGYRSIQYFHTKFKARYGVTPVQYRQRKAAAGEGGKPASKQPL</sequence>
<feature type="transmembrane region" description="Helical" evidence="4">
    <location>
        <begin position="300"/>
        <end position="318"/>
    </location>
</feature>
<dbReference type="EMBL" id="MRTP01000025">
    <property type="protein sequence ID" value="OMF44734.1"/>
    <property type="molecule type" value="Genomic_DNA"/>
</dbReference>
<dbReference type="InterPro" id="IPR009057">
    <property type="entry name" value="Homeodomain-like_sf"/>
</dbReference>
<dbReference type="AlphaFoldDB" id="A0A1R1DYQ9"/>
<keyword evidence="4" id="KW-0812">Transmembrane</keyword>
<keyword evidence="4" id="KW-0472">Membrane</keyword>
<keyword evidence="7" id="KW-1185">Reference proteome</keyword>
<dbReference type="PANTHER" id="PTHR43280">
    <property type="entry name" value="ARAC-FAMILY TRANSCRIPTIONAL REGULATOR"/>
    <property type="match status" value="1"/>
</dbReference>
<accession>A0A1R1DYQ9</accession>
<protein>
    <recommendedName>
        <fullName evidence="5">HTH araC/xylS-type domain-containing protein</fullName>
    </recommendedName>
</protein>
<evidence type="ECO:0000313" key="7">
    <source>
        <dbReference type="Proteomes" id="UP000187172"/>
    </source>
</evidence>
<dbReference type="Proteomes" id="UP000187172">
    <property type="component" value="Unassembled WGS sequence"/>
</dbReference>
<evidence type="ECO:0000256" key="1">
    <source>
        <dbReference type="ARBA" id="ARBA00023015"/>
    </source>
</evidence>
<evidence type="ECO:0000256" key="4">
    <source>
        <dbReference type="SAM" id="Phobius"/>
    </source>
</evidence>
<gene>
    <name evidence="6" type="ORF">BK138_34390</name>
</gene>
<dbReference type="Pfam" id="PF17853">
    <property type="entry name" value="GGDEF_2"/>
    <property type="match status" value="1"/>
</dbReference>
<evidence type="ECO:0000313" key="6">
    <source>
        <dbReference type="EMBL" id="OMF44734.1"/>
    </source>
</evidence>
<dbReference type="RefSeq" id="WP_076176895.1">
    <property type="nucleotide sequence ID" value="NZ_MRTP01000025.1"/>
</dbReference>
<keyword evidence="1" id="KW-0805">Transcription regulation</keyword>
<dbReference type="GO" id="GO:0003700">
    <property type="term" value="F:DNA-binding transcription factor activity"/>
    <property type="evidence" value="ECO:0007669"/>
    <property type="project" value="InterPro"/>
</dbReference>
<dbReference type="STRING" id="297318.BK138_34390"/>
<dbReference type="PANTHER" id="PTHR43280:SF28">
    <property type="entry name" value="HTH-TYPE TRANSCRIPTIONAL ACTIVATOR RHAS"/>
    <property type="match status" value="1"/>
</dbReference>
<organism evidence="6 7">
    <name type="scientific">Paenibacillus rhizosphaerae</name>
    <dbReference type="NCBI Taxonomy" id="297318"/>
    <lineage>
        <taxon>Bacteria</taxon>
        <taxon>Bacillati</taxon>
        <taxon>Bacillota</taxon>
        <taxon>Bacilli</taxon>
        <taxon>Bacillales</taxon>
        <taxon>Paenibacillaceae</taxon>
        <taxon>Paenibacillus</taxon>
    </lineage>
</organism>
<dbReference type="Pfam" id="PF12833">
    <property type="entry name" value="HTH_18"/>
    <property type="match status" value="1"/>
</dbReference>
<feature type="domain" description="HTH araC/xylS-type" evidence="5">
    <location>
        <begin position="627"/>
        <end position="726"/>
    </location>
</feature>
<evidence type="ECO:0000259" key="5">
    <source>
        <dbReference type="PROSITE" id="PS01124"/>
    </source>
</evidence>
<dbReference type="InterPro" id="IPR018060">
    <property type="entry name" value="HTH_AraC"/>
</dbReference>
<comment type="caution">
    <text evidence="6">The sequence shown here is derived from an EMBL/GenBank/DDBJ whole genome shotgun (WGS) entry which is preliminary data.</text>
</comment>
<dbReference type="SMART" id="SM00342">
    <property type="entry name" value="HTH_ARAC"/>
    <property type="match status" value="1"/>
</dbReference>